<feature type="chain" id="PRO_5004469863" description="PilY1 beta-propeller domain-containing protein" evidence="7">
    <location>
        <begin position="31"/>
        <end position="1369"/>
    </location>
</feature>
<sequence length="1369" mass="146774">MMNLNQKKLLSITMSALMTFTTCYSVSVFASDIEIYKSLTSGKTSILLMLDTSGSMGISSLVLPKTNQYGSPGDVESSLCSRVAVSEYYSNRSTANMYEWTYNLKDTRSFSPTYNKTSIYKTVTIGTTTIPYYVRGCTNGTLTEYDRLSRLKDAIIPLLASNDLSDDVIMGLGQFSSKTELTIGTATNRLTDGHSGRILVPNMALTQEQRIKIAQQIAAVKSLDTTTNEDGSANANLKLSSNSYPNVTKSSSGTPTAQAYAEAGAYMMGTGTGSSGTNSGKVSTIYDGYMVKQQADNDGQVYFICVELGTSTTSALGATVKQCVNSWPGYDSTNKTASSGTSIYKPNGNGGWTSVSATTLKNTVGSMSRLWDVYTKLPVGWRFGGWMKVDNEPMDIEPIVGTIWGYGDNIRGLVSYRTNPFSVDGSTDSLIGGFAYSASDTKNGSVYKAGGSTSSCDGNGIYFLTDGAPNSTKDTMAQTIMNTTLTSSYAFSGKPSGTGVLVSPTLKSNLFSGETGGWEYIGEYAKKLFDKTKNPKSMQIKTAVVGFGSSFSGIPKNTDGSYNCDAVKDTNLDAYNACKWGGTDFGNGGFYYAENSADIKNSIINFVKNVTPTFDPVLTGSPTLPQDALNPLRIQPYAYYASFTPKPQESTQLWAGNINKYHVLNGQLYAANKSTQLFNTDGSLNQSADGIWTGGMKGQLPLGIQLNTDNIQVANRTIYSNREITGSAPYTASEIDSLKKVNLQNVFAIDPSGTALFANDPAKNYWLNLLGYNVTADETVTLSDLVNKAELRQVGAVMHSTPVLLTQEGKITITSGQLNTTERKDYLLFGTTQGLLHVVDAATGKEIFAFAPNEMMQNQPKAFLSESSSSGGSSNLYYGIDAPWTAHTQYVAKADGTLTVNDSGRTVTDSTSGDEIALNGLQWVYGGLRMGGRSYYALDLSDLTNPKLKFHINPDGAINADKTPNTDNALSYMGQSWSKPTIAYVNFGGKKKLVMFVGGGYDMGYENPAYDQTNRKGAGVYMFDANNGDLLWWSSANANANKGAQTYTENSDLKYSVVSQINAVDRDSDGLVDHLYFGDLGGQAFRIDLNNKATGTDAAAKKGNFVTHVVRLLNQHVDHNGASPRFYELPSFSVSKDDSGSLVGVVALSSGNRSSPLSGVIGANNATASTSANDGVFVVFDKDVVKTNLYSLVDTDLTTRNIATLKNLNTYFTASFAGDIYKNGVSVVANDGWKYTYSNSAGVYKGMNGLYALDGMLYVNVFHRDGNGIGGSCGAGVKGDSKLYQFCLPTGKCNFYSATTTQPNSTNLGAGILGTGIGDYTDGNSTGSVLMKNVASGSDCSNTANKNLPQCQLFSTTAKLQHLRWYETR</sequence>
<evidence type="ECO:0000259" key="8">
    <source>
        <dbReference type="Pfam" id="PF05567"/>
    </source>
</evidence>
<keyword evidence="7" id="KW-0732">Signal</keyword>
<comment type="subcellular location">
    <subcellularLocation>
        <location evidence="1">Fimbrium</location>
    </subcellularLocation>
</comment>
<dbReference type="InterPro" id="IPR008707">
    <property type="entry name" value="B-propeller_PilY1"/>
</dbReference>
<evidence type="ECO:0000256" key="7">
    <source>
        <dbReference type="SAM" id="SignalP"/>
    </source>
</evidence>
<dbReference type="InterPro" id="IPR011047">
    <property type="entry name" value="Quinoprotein_ADH-like_sf"/>
</dbReference>
<keyword evidence="4" id="KW-0479">Metal-binding</keyword>
<evidence type="ECO:0000256" key="5">
    <source>
        <dbReference type="ARBA" id="ARBA00022837"/>
    </source>
</evidence>
<keyword evidence="5" id="KW-0106">Calcium</keyword>
<dbReference type="OrthoDB" id="7156875at2"/>
<evidence type="ECO:0000313" key="10">
    <source>
        <dbReference type="Proteomes" id="UP000013986"/>
    </source>
</evidence>
<comment type="similarity">
    <text evidence="2">Belongs to the PilY1 family.</text>
</comment>
<keyword evidence="3" id="KW-1029">Fimbrium biogenesis</keyword>
<dbReference type="HOGENOM" id="CLU_004937_0_0_6"/>
<reference evidence="9 10" key="1">
    <citation type="submission" date="2013-02" db="EMBL/GenBank/DDBJ databases">
        <title>The Genome Sequence of Acinetobacter pittii ANC 4052.</title>
        <authorList>
            <consortium name="The Broad Institute Genome Sequencing Platform"/>
            <consortium name="The Broad Institute Genome Sequencing Center for Infectious Disease"/>
            <person name="Cerqueira G."/>
            <person name="Feldgarden M."/>
            <person name="Courvalin P."/>
            <person name="Perichon B."/>
            <person name="Grillot-Courvalin C."/>
            <person name="Clermont D."/>
            <person name="Rocha E."/>
            <person name="Yoon E.-J."/>
            <person name="Nemec A."/>
            <person name="Walker B."/>
            <person name="Young S.K."/>
            <person name="Zeng Q."/>
            <person name="Gargeya S."/>
            <person name="Fitzgerald M."/>
            <person name="Haas B."/>
            <person name="Abouelleil A."/>
            <person name="Alvarado L."/>
            <person name="Arachchi H.M."/>
            <person name="Berlin A.M."/>
            <person name="Chapman S.B."/>
            <person name="Dewar J."/>
            <person name="Goldberg J."/>
            <person name="Griggs A."/>
            <person name="Gujja S."/>
            <person name="Hansen M."/>
            <person name="Howarth C."/>
            <person name="Imamovic A."/>
            <person name="Larimer J."/>
            <person name="McCowan C."/>
            <person name="Murphy C."/>
            <person name="Neiman D."/>
            <person name="Pearson M."/>
            <person name="Priest M."/>
            <person name="Roberts A."/>
            <person name="Saif S."/>
            <person name="Shea T."/>
            <person name="Sisk P."/>
            <person name="Sykes S."/>
            <person name="Wortman J."/>
            <person name="Nusbaum C."/>
            <person name="Birren B."/>
        </authorList>
    </citation>
    <scope>NUCLEOTIDE SEQUENCE [LARGE SCALE GENOMIC DNA]</scope>
    <source>
        <strain evidence="9 10">ANC 4052</strain>
    </source>
</reference>
<gene>
    <name evidence="9" type="ORF">F929_00551</name>
</gene>
<evidence type="ECO:0000256" key="4">
    <source>
        <dbReference type="ARBA" id="ARBA00022723"/>
    </source>
</evidence>
<feature type="signal peptide" evidence="7">
    <location>
        <begin position="1"/>
        <end position="30"/>
    </location>
</feature>
<dbReference type="RefSeq" id="WP_016143640.1">
    <property type="nucleotide sequence ID" value="NZ_KB976991.1"/>
</dbReference>
<dbReference type="GO" id="GO:0009289">
    <property type="term" value="C:pilus"/>
    <property type="evidence" value="ECO:0007669"/>
    <property type="project" value="UniProtKB-SubCell"/>
</dbReference>
<evidence type="ECO:0000256" key="1">
    <source>
        <dbReference type="ARBA" id="ARBA00004561"/>
    </source>
</evidence>
<feature type="domain" description="PilY1 beta-propeller" evidence="8">
    <location>
        <begin position="903"/>
        <end position="1138"/>
    </location>
</feature>
<evidence type="ECO:0000256" key="6">
    <source>
        <dbReference type="ARBA" id="ARBA00023263"/>
    </source>
</evidence>
<name>R8YYM0_9GAMM</name>
<keyword evidence="6" id="KW-0281">Fimbrium</keyword>
<dbReference type="GO" id="GO:0046872">
    <property type="term" value="F:metal ion binding"/>
    <property type="evidence" value="ECO:0007669"/>
    <property type="project" value="UniProtKB-KW"/>
</dbReference>
<organism evidence="9 10">
    <name type="scientific">Acinetobacter lactucae</name>
    <dbReference type="NCBI Taxonomy" id="1785128"/>
    <lineage>
        <taxon>Bacteria</taxon>
        <taxon>Pseudomonadati</taxon>
        <taxon>Pseudomonadota</taxon>
        <taxon>Gammaproteobacteria</taxon>
        <taxon>Moraxellales</taxon>
        <taxon>Moraxellaceae</taxon>
        <taxon>Acinetobacter</taxon>
        <taxon>Acinetobacter calcoaceticus/baumannii complex</taxon>
    </lineage>
</organism>
<comment type="caution">
    <text evidence="9">The sequence shown here is derived from an EMBL/GenBank/DDBJ whole genome shotgun (WGS) entry which is preliminary data.</text>
</comment>
<protein>
    <recommendedName>
        <fullName evidence="8">PilY1 beta-propeller domain-containing protein</fullName>
    </recommendedName>
</protein>
<dbReference type="PATRIC" id="fig|1217689.3.peg.544"/>
<dbReference type="SUPFAM" id="SSF50998">
    <property type="entry name" value="Quinoprotein alcohol dehydrogenase-like"/>
    <property type="match status" value="1"/>
</dbReference>
<proteinExistence type="inferred from homology"/>
<evidence type="ECO:0000313" key="9">
    <source>
        <dbReference type="EMBL" id="EOQ74450.1"/>
    </source>
</evidence>
<accession>R8YYM0</accession>
<evidence type="ECO:0000256" key="3">
    <source>
        <dbReference type="ARBA" id="ARBA00022558"/>
    </source>
</evidence>
<dbReference type="Pfam" id="PF05567">
    <property type="entry name" value="T4P_PilY1"/>
    <property type="match status" value="1"/>
</dbReference>
<dbReference type="Proteomes" id="UP000013986">
    <property type="component" value="Unassembled WGS sequence"/>
</dbReference>
<dbReference type="EMBL" id="APQO01000004">
    <property type="protein sequence ID" value="EOQ74450.1"/>
    <property type="molecule type" value="Genomic_DNA"/>
</dbReference>
<evidence type="ECO:0000256" key="2">
    <source>
        <dbReference type="ARBA" id="ARBA00008387"/>
    </source>
</evidence>